<evidence type="ECO:0000259" key="3">
    <source>
        <dbReference type="Pfam" id="PF05239"/>
    </source>
</evidence>
<comment type="caution">
    <text evidence="4">The sequence shown here is derived from an EMBL/GenBank/DDBJ whole genome shotgun (WGS) entry which is preliminary data.</text>
</comment>
<sequence length="333" mass="35704">MFRKFMTTTAIVALMSTGAIAADEGKTDMKTGTEMKSGTEMKAGDNSALFSSDKSVKPMNSWHGYYTGTPNQVLASSLIGQTVYHGAVRDDIEVGDVNDIVMSRDGTAKAVVIGVGGFLGIGEKEVAVDFERLTWTSLDNRQYLTLAATKEELEQAPEFQRTPENEMESSTGDDAAMETTKTDDSAITGNKSDQDVAMTEPTDTTETADKSMTDDQTTADTQEEMAVVDPTTVSADDLIGAVVYSAENENIGEIGDVILTGDEKKAEAYIVDVGGFLGIGEKPVAIEPGAVKVMKDGNGTLSVHTPFEQAKLENHKAYTKDGYDQDRDSVVIR</sequence>
<evidence type="ECO:0000313" key="4">
    <source>
        <dbReference type="EMBL" id="MCW2306623.1"/>
    </source>
</evidence>
<accession>A0ABT3H8C9</accession>
<feature type="domain" description="PRC-barrel" evidence="3">
    <location>
        <begin position="231"/>
        <end position="306"/>
    </location>
</feature>
<reference evidence="5" key="1">
    <citation type="submission" date="2023-07" db="EMBL/GenBank/DDBJ databases">
        <title>Genome sequencing of Purple Non-Sulfur Bacteria from various extreme environments.</title>
        <authorList>
            <person name="Mayer M."/>
        </authorList>
    </citation>
    <scope>NUCLEOTIDE SEQUENCE [LARGE SCALE GENOMIC DNA]</scope>
    <source>
        <strain evidence="5">DSM 17935</strain>
    </source>
</reference>
<gene>
    <name evidence="4" type="ORF">M2319_000942</name>
</gene>
<dbReference type="Pfam" id="PF05239">
    <property type="entry name" value="PRC"/>
    <property type="match status" value="2"/>
</dbReference>
<name>A0ABT3H8C9_9HYPH</name>
<dbReference type="SUPFAM" id="SSF50346">
    <property type="entry name" value="PRC-barrel domain"/>
    <property type="match status" value="2"/>
</dbReference>
<keyword evidence="5" id="KW-1185">Reference proteome</keyword>
<feature type="chain" id="PRO_5046429009" evidence="2">
    <location>
        <begin position="22"/>
        <end position="333"/>
    </location>
</feature>
<dbReference type="Proteomes" id="UP001209755">
    <property type="component" value="Unassembled WGS sequence"/>
</dbReference>
<organism evidence="4 5">
    <name type="scientific">Rhodobium gokarnense</name>
    <dbReference type="NCBI Taxonomy" id="364296"/>
    <lineage>
        <taxon>Bacteria</taxon>
        <taxon>Pseudomonadati</taxon>
        <taxon>Pseudomonadota</taxon>
        <taxon>Alphaproteobacteria</taxon>
        <taxon>Hyphomicrobiales</taxon>
        <taxon>Rhodobiaceae</taxon>
        <taxon>Rhodobium</taxon>
    </lineage>
</organism>
<feature type="region of interest" description="Disordered" evidence="1">
    <location>
        <begin position="154"/>
        <end position="220"/>
    </location>
</feature>
<dbReference type="PANTHER" id="PTHR36505">
    <property type="entry name" value="BLR1072 PROTEIN"/>
    <property type="match status" value="1"/>
</dbReference>
<dbReference type="PANTHER" id="PTHR36505:SF1">
    <property type="entry name" value="BLR1072 PROTEIN"/>
    <property type="match status" value="1"/>
</dbReference>
<evidence type="ECO:0000256" key="1">
    <source>
        <dbReference type="SAM" id="MobiDB-lite"/>
    </source>
</evidence>
<feature type="domain" description="PRC-barrel" evidence="3">
    <location>
        <begin position="71"/>
        <end position="141"/>
    </location>
</feature>
<evidence type="ECO:0000313" key="5">
    <source>
        <dbReference type="Proteomes" id="UP001209755"/>
    </source>
</evidence>
<dbReference type="InterPro" id="IPR027275">
    <property type="entry name" value="PRC-brl_dom"/>
</dbReference>
<evidence type="ECO:0000256" key="2">
    <source>
        <dbReference type="SAM" id="SignalP"/>
    </source>
</evidence>
<dbReference type="Gene3D" id="2.30.30.240">
    <property type="entry name" value="PRC-barrel domain"/>
    <property type="match status" value="2"/>
</dbReference>
<keyword evidence="2" id="KW-0732">Signal</keyword>
<feature type="signal peptide" evidence="2">
    <location>
        <begin position="1"/>
        <end position="21"/>
    </location>
</feature>
<proteinExistence type="predicted"/>
<dbReference type="InterPro" id="IPR011033">
    <property type="entry name" value="PRC_barrel-like_sf"/>
</dbReference>
<dbReference type="RefSeq" id="WP_264600284.1">
    <property type="nucleotide sequence ID" value="NZ_JAOQNS010000002.1"/>
</dbReference>
<dbReference type="EMBL" id="JAOQNS010000002">
    <property type="protein sequence ID" value="MCW2306623.1"/>
    <property type="molecule type" value="Genomic_DNA"/>
</dbReference>
<protein>
    <submittedName>
        <fullName evidence="4">Sporulation protein YlmC with PRC-barrel domain</fullName>
    </submittedName>
</protein>